<proteinExistence type="predicted"/>
<organism evidence="2 3">
    <name type="scientific">Vigna mungo</name>
    <name type="common">Black gram</name>
    <name type="synonym">Phaseolus mungo</name>
    <dbReference type="NCBI Taxonomy" id="3915"/>
    <lineage>
        <taxon>Eukaryota</taxon>
        <taxon>Viridiplantae</taxon>
        <taxon>Streptophyta</taxon>
        <taxon>Embryophyta</taxon>
        <taxon>Tracheophyta</taxon>
        <taxon>Spermatophyta</taxon>
        <taxon>Magnoliopsida</taxon>
        <taxon>eudicotyledons</taxon>
        <taxon>Gunneridae</taxon>
        <taxon>Pentapetalae</taxon>
        <taxon>rosids</taxon>
        <taxon>fabids</taxon>
        <taxon>Fabales</taxon>
        <taxon>Fabaceae</taxon>
        <taxon>Papilionoideae</taxon>
        <taxon>50 kb inversion clade</taxon>
        <taxon>NPAAA clade</taxon>
        <taxon>indigoferoid/millettioid clade</taxon>
        <taxon>Phaseoleae</taxon>
        <taxon>Vigna</taxon>
    </lineage>
</organism>
<evidence type="ECO:0000256" key="1">
    <source>
        <dbReference type="SAM" id="Phobius"/>
    </source>
</evidence>
<keyword evidence="1" id="KW-1133">Transmembrane helix</keyword>
<evidence type="ECO:0008006" key="4">
    <source>
        <dbReference type="Google" id="ProtNLM"/>
    </source>
</evidence>
<accession>A0AAQ3NC44</accession>
<dbReference type="EMBL" id="CP144695">
    <property type="protein sequence ID" value="WVZ06186.1"/>
    <property type="molecule type" value="Genomic_DNA"/>
</dbReference>
<dbReference type="Proteomes" id="UP001374535">
    <property type="component" value="Chromosome 6"/>
</dbReference>
<name>A0AAQ3NC44_VIGMU</name>
<evidence type="ECO:0000313" key="2">
    <source>
        <dbReference type="EMBL" id="WVZ06186.1"/>
    </source>
</evidence>
<feature type="transmembrane region" description="Helical" evidence="1">
    <location>
        <begin position="51"/>
        <end position="70"/>
    </location>
</feature>
<sequence>MNHSHFNLELVKHEQDDNLYLQIIHNNLAEGNRTKSRESIKSVGNSNLSDFVVLCLCLLIVFPSSLNTFFSTFSFTSLTTSHNNLRFSATTTTTTSSTVSLHFSNLFNT</sequence>
<keyword evidence="3" id="KW-1185">Reference proteome</keyword>
<keyword evidence="1" id="KW-0812">Transmembrane</keyword>
<keyword evidence="1" id="KW-0472">Membrane</keyword>
<dbReference type="AlphaFoldDB" id="A0AAQ3NC44"/>
<protein>
    <recommendedName>
        <fullName evidence="4">Transmembrane protein</fullName>
    </recommendedName>
</protein>
<gene>
    <name evidence="2" type="ORF">V8G54_019532</name>
</gene>
<evidence type="ECO:0000313" key="3">
    <source>
        <dbReference type="Proteomes" id="UP001374535"/>
    </source>
</evidence>
<reference evidence="2 3" key="1">
    <citation type="journal article" date="2023" name="Life. Sci Alliance">
        <title>Evolutionary insights into 3D genome organization and epigenetic landscape of Vigna mungo.</title>
        <authorList>
            <person name="Junaid A."/>
            <person name="Singh B."/>
            <person name="Bhatia S."/>
        </authorList>
    </citation>
    <scope>NUCLEOTIDE SEQUENCE [LARGE SCALE GENOMIC DNA]</scope>
    <source>
        <strain evidence="2">Urdbean</strain>
    </source>
</reference>